<dbReference type="Pfam" id="PF19038">
    <property type="entry name" value="Fuz_longin_3"/>
    <property type="match status" value="1"/>
</dbReference>
<evidence type="ECO:0000313" key="6">
    <source>
        <dbReference type="EMBL" id="JAT07567.1"/>
    </source>
</evidence>
<dbReference type="InterPro" id="IPR043971">
    <property type="entry name" value="FUZ/MON1/HPS1_longin_2"/>
</dbReference>
<dbReference type="GO" id="GO:0006623">
    <property type="term" value="P:protein targeting to vacuole"/>
    <property type="evidence" value="ECO:0007669"/>
    <property type="project" value="UniProtKB-UniRule"/>
</dbReference>
<evidence type="ECO:0000259" key="5">
    <source>
        <dbReference type="Pfam" id="PF19038"/>
    </source>
</evidence>
<dbReference type="PRINTS" id="PR01546">
    <property type="entry name" value="YEAST73DUF"/>
</dbReference>
<feature type="domain" description="FUZ/MON1/HPS1 first Longin" evidence="3">
    <location>
        <begin position="51"/>
        <end position="173"/>
    </location>
</feature>
<reference evidence="6" key="1">
    <citation type="submission" date="2015-11" db="EMBL/GenBank/DDBJ databases">
        <title>De novo transcriptome assembly of four potential Pierce s Disease insect vectors from Arizona vineyards.</title>
        <authorList>
            <person name="Tassone E.E."/>
        </authorList>
    </citation>
    <scope>NUCLEOTIDE SEQUENCE</scope>
</reference>
<evidence type="ECO:0000259" key="4">
    <source>
        <dbReference type="Pfam" id="PF19037"/>
    </source>
</evidence>
<evidence type="ECO:0000256" key="2">
    <source>
        <dbReference type="RuleBase" id="RU367048"/>
    </source>
</evidence>
<name>A0A1B6K7Z4_9HEMI</name>
<dbReference type="PANTHER" id="PTHR13027:SF7">
    <property type="entry name" value="VACUOLAR FUSION PROTEIN MON1 HOMOLOG"/>
    <property type="match status" value="1"/>
</dbReference>
<dbReference type="InterPro" id="IPR004353">
    <property type="entry name" value="Mon1"/>
</dbReference>
<dbReference type="InterPro" id="IPR043972">
    <property type="entry name" value="FUZ/MON1/HPS1_longin_1"/>
</dbReference>
<evidence type="ECO:0000256" key="1">
    <source>
        <dbReference type="ARBA" id="ARBA00008968"/>
    </source>
</evidence>
<dbReference type="Pfam" id="PF19037">
    <property type="entry name" value="Fuz_longin_2"/>
    <property type="match status" value="1"/>
</dbReference>
<dbReference type="Pfam" id="PF19036">
    <property type="entry name" value="Fuz_longin_1"/>
    <property type="match status" value="1"/>
</dbReference>
<dbReference type="PANTHER" id="PTHR13027">
    <property type="entry name" value="SAND PROTEIN-RELATED"/>
    <property type="match status" value="1"/>
</dbReference>
<comment type="function">
    <text evidence="2">Plays an important role in membrane trafficking through the secretory apparatus.</text>
</comment>
<dbReference type="GO" id="GO:0035658">
    <property type="term" value="C:Mon1-Ccz1 complex"/>
    <property type="evidence" value="ECO:0007669"/>
    <property type="project" value="TreeGrafter"/>
</dbReference>
<feature type="domain" description="FUZ/MON1/HPS1 third Longin" evidence="5">
    <location>
        <begin position="341"/>
        <end position="441"/>
    </location>
</feature>
<evidence type="ECO:0000259" key="3">
    <source>
        <dbReference type="Pfam" id="PF19036"/>
    </source>
</evidence>
<feature type="domain" description="FUZ/MON1/HPS1 second Longin" evidence="4">
    <location>
        <begin position="213"/>
        <end position="312"/>
    </location>
</feature>
<comment type="similarity">
    <text evidence="1 2">Belongs to the MON1/SAND family.</text>
</comment>
<proteinExistence type="inferred from homology"/>
<gene>
    <name evidence="6" type="ORF">g.20417</name>
</gene>
<dbReference type="AlphaFoldDB" id="A0A1B6K7Z4"/>
<protein>
    <recommendedName>
        <fullName evidence="2">Vacuolar fusion protein MON1 homolog</fullName>
    </recommendedName>
</protein>
<dbReference type="InterPro" id="IPR043970">
    <property type="entry name" value="FUZ/MON1/HPS1_longin_3"/>
</dbReference>
<dbReference type="GO" id="GO:0032510">
    <property type="term" value="P:endosome to lysosome transport via multivesicular body sorting pathway"/>
    <property type="evidence" value="ECO:0007669"/>
    <property type="project" value="TreeGrafter"/>
</dbReference>
<organism evidence="6">
    <name type="scientific">Homalodisca liturata</name>
    <dbReference type="NCBI Taxonomy" id="320908"/>
    <lineage>
        <taxon>Eukaryota</taxon>
        <taxon>Metazoa</taxon>
        <taxon>Ecdysozoa</taxon>
        <taxon>Arthropoda</taxon>
        <taxon>Hexapoda</taxon>
        <taxon>Insecta</taxon>
        <taxon>Pterygota</taxon>
        <taxon>Neoptera</taxon>
        <taxon>Paraneoptera</taxon>
        <taxon>Hemiptera</taxon>
        <taxon>Auchenorrhyncha</taxon>
        <taxon>Membracoidea</taxon>
        <taxon>Cicadellidae</taxon>
        <taxon>Cicadellinae</taxon>
        <taxon>Proconiini</taxon>
        <taxon>Homalodisca</taxon>
    </lineage>
</organism>
<dbReference type="EMBL" id="GECU01000140">
    <property type="protein sequence ID" value="JAT07567.1"/>
    <property type="molecule type" value="Transcribed_RNA"/>
</dbReference>
<sequence>MEDSEEESLGNGKINDKAVVNVSNVIDENDLESLQIDEDFMNNTEWKEKDKHIFILSSAGKPVYSRYGSEDRLVTLFGVMQALVSFVQDSDDVIQSIHAGDCVIVFLIKGPIILVAVSQIYESVDQLSLQLRYVYNQIVSILTLKQLTKIFEERRNFDLRRLLTGSERLIDHILNFTETEPMYLLSAIKCLPLSSTFREAIGQTIVSACAKIKNLVYAILIADNQLITMVRMKKYNLQASDLHLIFNLVSASESFKAAESWTPICLPNFDSSGFLHAHVSYLAEDCQACLLLLTVDHDLFFTLSEAKQRIVERLRRNNSLEAINAAMAEPPTTVAELGVTGLRHCLYKCRTSQQLWSPAVEAPYHTEEQAVRLRRVYQQLHGCVHRHNGALKLAYQQLPLETMLGWITAGFELYVAFEPLMTKRNTINAVNKILQWIHKKESRLFIPTMPTF</sequence>
<accession>A0A1B6K7Z4</accession>